<feature type="compositionally biased region" description="Polar residues" evidence="4">
    <location>
        <begin position="521"/>
        <end position="533"/>
    </location>
</feature>
<dbReference type="InterPro" id="IPR019762">
    <property type="entry name" value="Dynamin_GTPase_CS"/>
</dbReference>
<name>A0A1J4MQ47_9CRYT</name>
<evidence type="ECO:0000313" key="7">
    <source>
        <dbReference type="EMBL" id="OII75132.1"/>
    </source>
</evidence>
<evidence type="ECO:0000313" key="8">
    <source>
        <dbReference type="Proteomes" id="UP000186804"/>
    </source>
</evidence>
<dbReference type="GO" id="GO:0008017">
    <property type="term" value="F:microtubule binding"/>
    <property type="evidence" value="ECO:0007669"/>
    <property type="project" value="TreeGrafter"/>
</dbReference>
<dbReference type="InterPro" id="IPR003130">
    <property type="entry name" value="GED"/>
</dbReference>
<dbReference type="Pfam" id="PF02212">
    <property type="entry name" value="GED"/>
    <property type="match status" value="1"/>
</dbReference>
<dbReference type="Gene3D" id="1.20.120.1240">
    <property type="entry name" value="Dynamin, middle domain"/>
    <property type="match status" value="1"/>
</dbReference>
<dbReference type="InterPro" id="IPR000375">
    <property type="entry name" value="Dynamin_stalk"/>
</dbReference>
<evidence type="ECO:0000256" key="2">
    <source>
        <dbReference type="ARBA" id="ARBA00023134"/>
    </source>
</evidence>
<evidence type="ECO:0000256" key="1">
    <source>
        <dbReference type="ARBA" id="ARBA00022741"/>
    </source>
</evidence>
<dbReference type="Pfam" id="PF01031">
    <property type="entry name" value="Dynamin_M"/>
    <property type="match status" value="1"/>
</dbReference>
<dbReference type="RefSeq" id="XP_067067402.1">
    <property type="nucleotide sequence ID" value="XM_067210642.1"/>
</dbReference>
<dbReference type="InterPro" id="IPR027417">
    <property type="entry name" value="P-loop_NTPase"/>
</dbReference>
<organism evidence="7 8">
    <name type="scientific">Cryptosporidium andersoni</name>
    <dbReference type="NCBI Taxonomy" id="117008"/>
    <lineage>
        <taxon>Eukaryota</taxon>
        <taxon>Sar</taxon>
        <taxon>Alveolata</taxon>
        <taxon>Apicomplexa</taxon>
        <taxon>Conoidasida</taxon>
        <taxon>Coccidia</taxon>
        <taxon>Eucoccidiorida</taxon>
        <taxon>Eimeriorina</taxon>
        <taxon>Cryptosporidiidae</taxon>
        <taxon>Cryptosporidium</taxon>
    </lineage>
</organism>
<keyword evidence="2 3" id="KW-0342">GTP-binding</keyword>
<evidence type="ECO:0000256" key="3">
    <source>
        <dbReference type="RuleBase" id="RU003932"/>
    </source>
</evidence>
<feature type="compositionally biased region" description="Low complexity" evidence="4">
    <location>
        <begin position="735"/>
        <end position="750"/>
    </location>
</feature>
<dbReference type="InterPro" id="IPR045063">
    <property type="entry name" value="Dynamin_N"/>
</dbReference>
<evidence type="ECO:0000259" key="5">
    <source>
        <dbReference type="PROSITE" id="PS51388"/>
    </source>
</evidence>
<dbReference type="PRINTS" id="PR00195">
    <property type="entry name" value="DYNAMIN"/>
</dbReference>
<feature type="compositionally biased region" description="Polar residues" evidence="4">
    <location>
        <begin position="724"/>
        <end position="734"/>
    </location>
</feature>
<dbReference type="PANTHER" id="PTHR11566">
    <property type="entry name" value="DYNAMIN"/>
    <property type="match status" value="1"/>
</dbReference>
<dbReference type="InterPro" id="IPR030381">
    <property type="entry name" value="G_DYNAMIN_dom"/>
</dbReference>
<dbReference type="PROSITE" id="PS51388">
    <property type="entry name" value="GED"/>
    <property type="match status" value="1"/>
</dbReference>
<evidence type="ECO:0000256" key="4">
    <source>
        <dbReference type="SAM" id="MobiDB-lite"/>
    </source>
</evidence>
<dbReference type="PROSITE" id="PS00410">
    <property type="entry name" value="G_DYNAMIN_1"/>
    <property type="match status" value="1"/>
</dbReference>
<protein>
    <submittedName>
        <fullName evidence="7">Dynamin family protein</fullName>
    </submittedName>
</protein>
<dbReference type="GO" id="GO:0005737">
    <property type="term" value="C:cytoplasm"/>
    <property type="evidence" value="ECO:0007669"/>
    <property type="project" value="TreeGrafter"/>
</dbReference>
<dbReference type="OrthoDB" id="5061070at2759"/>
<comment type="similarity">
    <text evidence="3">Belongs to the TRAFAC class dynamin-like GTPase superfamily. Dynamin/Fzo/YdjA family.</text>
</comment>
<comment type="caution">
    <text evidence="7">The sequence shown here is derived from an EMBL/GenBank/DDBJ whole genome shotgun (WGS) entry which is preliminary data.</text>
</comment>
<proteinExistence type="inferred from homology"/>
<dbReference type="InterPro" id="IPR020850">
    <property type="entry name" value="GED_dom"/>
</dbReference>
<dbReference type="InterPro" id="IPR001401">
    <property type="entry name" value="Dynamin_GTPase"/>
</dbReference>
<dbReference type="SMART" id="SM00302">
    <property type="entry name" value="GED"/>
    <property type="match status" value="1"/>
</dbReference>
<dbReference type="EMBL" id="LRBS01000090">
    <property type="protein sequence ID" value="OII75132.1"/>
    <property type="molecule type" value="Genomic_DNA"/>
</dbReference>
<dbReference type="Gene3D" id="3.40.50.300">
    <property type="entry name" value="P-loop containing nucleotide triphosphate hydrolases"/>
    <property type="match status" value="1"/>
</dbReference>
<dbReference type="Proteomes" id="UP000186804">
    <property type="component" value="Unassembled WGS sequence"/>
</dbReference>
<dbReference type="CDD" id="cd08771">
    <property type="entry name" value="DLP_1"/>
    <property type="match status" value="1"/>
</dbReference>
<dbReference type="GO" id="GO:0003924">
    <property type="term" value="F:GTPase activity"/>
    <property type="evidence" value="ECO:0007669"/>
    <property type="project" value="InterPro"/>
</dbReference>
<dbReference type="PROSITE" id="PS51718">
    <property type="entry name" value="G_DYNAMIN_2"/>
    <property type="match status" value="1"/>
</dbReference>
<dbReference type="SMART" id="SM00053">
    <property type="entry name" value="DYNc"/>
    <property type="match status" value="1"/>
</dbReference>
<feature type="region of interest" description="Disordered" evidence="4">
    <location>
        <begin position="521"/>
        <end position="545"/>
    </location>
</feature>
<dbReference type="GO" id="GO:0005874">
    <property type="term" value="C:microtubule"/>
    <property type="evidence" value="ECO:0007669"/>
    <property type="project" value="TreeGrafter"/>
</dbReference>
<feature type="region of interest" description="Disordered" evidence="4">
    <location>
        <begin position="724"/>
        <end position="758"/>
    </location>
</feature>
<dbReference type="InterPro" id="IPR022812">
    <property type="entry name" value="Dynamin"/>
</dbReference>
<sequence>MYQNLRKLISLVDELRDVGLQQYINLPRICVVGTQSSGKSSVLESVVGFDFLPRGEGIVTRRPVEMRLVHISSRSGLDESFVIFESDKTRKFTDFEQVRQEIDRLTDEVAGRNKGIVDDPIVLTIYGTQCPDLTLIDLPGITRVPLKGSDQCDNIEQLTRDMAIRYARDPRTIILAVIPANADMSTSDALQLSRRVDPKGIRTIGVITKIDLMDRGTDASRMLHGEDVPLRLGYIGVKNRSSADLKIGKTIKEALEDEMEFFTSHPIYRALTPELLGTKNLVTKLTKVLFRHIKTFLPDIKREINGRVRAISLRIEEFGQGVPIESGDRAQLMWAMITDYCEMIKNTIRGKYDKRLQTYFDGHTDHITSGSQIRVIFNELLDDYSEKDVTSELSDYDIDSAIRMHEGDSMPGFPSPDMFEYLILPHLRKIQAPVMDCLDRVTTSLEIVSQKIAHRVFIRFPKLAEQILERSQDILLKQKENTKTILEQLVEAETGYLFTNDSTYLIEHGSVINSNEQTQTGLSKNGSLTNEHSSIPPGHDVQSIKEPPRTAQHILNQVQQTVGNVTNSLTTNLWVGDGFQGKDKRKTRYSQVFLREIRKRLDSYFAIVVRNIRDSVPKIIGHFLVRQIMDKLQFELYNEFNKAECLSDLLSEPSHVVEERKALLSQLNTLKKASQVLQRDPNIIALNSADFDDQYDNDLQQFQNNVAQRMNSQQGVRQQLNIQNTPNTVNQRPISSQNLSNSSNSYQSNQFTPGNPVQSSSKVALFASAPNQKQPQKDPLFANL</sequence>
<evidence type="ECO:0000259" key="6">
    <source>
        <dbReference type="PROSITE" id="PS51718"/>
    </source>
</evidence>
<dbReference type="Pfam" id="PF00350">
    <property type="entry name" value="Dynamin_N"/>
    <property type="match status" value="1"/>
</dbReference>
<feature type="domain" description="GED" evidence="5">
    <location>
        <begin position="594"/>
        <end position="685"/>
    </location>
</feature>
<keyword evidence="8" id="KW-1185">Reference proteome</keyword>
<keyword evidence="1 3" id="KW-0547">Nucleotide-binding</keyword>
<gene>
    <name evidence="7" type="ORF">cand_003980</name>
</gene>
<dbReference type="FunFam" id="3.40.50.300:FF:001311">
    <property type="entry name" value="Dynamin-like protein-related"/>
    <property type="match status" value="1"/>
</dbReference>
<dbReference type="GO" id="GO:0005525">
    <property type="term" value="F:GTP binding"/>
    <property type="evidence" value="ECO:0007669"/>
    <property type="project" value="UniProtKB-KW"/>
</dbReference>
<reference evidence="7 8" key="1">
    <citation type="submission" date="2016-10" db="EMBL/GenBank/DDBJ databases">
        <title>Reductive evolution of mitochondrial metabolism and differential evolution of invasion-related proteins in Cryptosporidium.</title>
        <authorList>
            <person name="Liu S."/>
            <person name="Roellig D.M."/>
            <person name="Guo Y."/>
            <person name="Li N."/>
            <person name="Frace M.A."/>
            <person name="Tang K."/>
            <person name="Zhang L."/>
            <person name="Feng Y."/>
            <person name="Xiao L."/>
        </authorList>
    </citation>
    <scope>NUCLEOTIDE SEQUENCE [LARGE SCALE GENOMIC DNA]</scope>
    <source>
        <strain evidence="7">30847</strain>
    </source>
</reference>
<dbReference type="SUPFAM" id="SSF52540">
    <property type="entry name" value="P-loop containing nucleoside triphosphate hydrolases"/>
    <property type="match status" value="1"/>
</dbReference>
<dbReference type="PANTHER" id="PTHR11566:SF233">
    <property type="entry name" value="CHROMOSOME UNDETERMINED SCAFFOLD_59, WHOLE GENOME SHOTGUN SEQUENCE"/>
    <property type="match status" value="1"/>
</dbReference>
<dbReference type="GO" id="GO:0016020">
    <property type="term" value="C:membrane"/>
    <property type="evidence" value="ECO:0007669"/>
    <property type="project" value="TreeGrafter"/>
</dbReference>
<dbReference type="AlphaFoldDB" id="A0A1J4MQ47"/>
<dbReference type="VEuPathDB" id="CryptoDB:cand_003980"/>
<accession>A0A1J4MQ47</accession>
<dbReference type="GeneID" id="92364583"/>
<feature type="domain" description="Dynamin-type G" evidence="6">
    <location>
        <begin position="23"/>
        <end position="298"/>
    </location>
</feature>